<accession>A0A8J2Y9U0</accession>
<comment type="caution">
    <text evidence="2">The sequence shown here is derived from an EMBL/GenBank/DDBJ whole genome shotgun (WGS) entry which is preliminary data.</text>
</comment>
<organism evidence="2 3">
    <name type="scientific">Planktosalinus lacus</name>
    <dbReference type="NCBI Taxonomy" id="1526573"/>
    <lineage>
        <taxon>Bacteria</taxon>
        <taxon>Pseudomonadati</taxon>
        <taxon>Bacteroidota</taxon>
        <taxon>Flavobacteriia</taxon>
        <taxon>Flavobacteriales</taxon>
        <taxon>Flavobacteriaceae</taxon>
        <taxon>Planktosalinus</taxon>
    </lineage>
</organism>
<keyword evidence="1" id="KW-1133">Transmembrane helix</keyword>
<dbReference type="Pfam" id="PF04018">
    <property type="entry name" value="VCA0040-like"/>
    <property type="match status" value="1"/>
</dbReference>
<evidence type="ECO:0000313" key="3">
    <source>
        <dbReference type="Proteomes" id="UP000652231"/>
    </source>
</evidence>
<dbReference type="PANTHER" id="PTHR37308:SF1">
    <property type="entry name" value="POLYPRENYL-PHOSPHATE TRANSPORTER"/>
    <property type="match status" value="1"/>
</dbReference>
<dbReference type="Proteomes" id="UP000652231">
    <property type="component" value="Unassembled WGS sequence"/>
</dbReference>
<dbReference type="RefSeq" id="WP_188440848.1">
    <property type="nucleotide sequence ID" value="NZ_BMGK01000005.1"/>
</dbReference>
<feature type="transmembrane region" description="Helical" evidence="1">
    <location>
        <begin position="216"/>
        <end position="237"/>
    </location>
</feature>
<reference evidence="2" key="1">
    <citation type="journal article" date="2014" name="Int. J. Syst. Evol. Microbiol.">
        <title>Complete genome sequence of Corynebacterium casei LMG S-19264T (=DSM 44701T), isolated from a smear-ripened cheese.</title>
        <authorList>
            <consortium name="US DOE Joint Genome Institute (JGI-PGF)"/>
            <person name="Walter F."/>
            <person name="Albersmeier A."/>
            <person name="Kalinowski J."/>
            <person name="Ruckert C."/>
        </authorList>
    </citation>
    <scope>NUCLEOTIDE SEQUENCE</scope>
    <source>
        <strain evidence="2">CGMCC 1.12924</strain>
    </source>
</reference>
<dbReference type="EMBL" id="BMGK01000005">
    <property type="protein sequence ID" value="GGD90918.1"/>
    <property type="molecule type" value="Genomic_DNA"/>
</dbReference>
<feature type="transmembrane region" description="Helical" evidence="1">
    <location>
        <begin position="157"/>
        <end position="184"/>
    </location>
</feature>
<evidence type="ECO:0000313" key="2">
    <source>
        <dbReference type="EMBL" id="GGD90918.1"/>
    </source>
</evidence>
<feature type="transmembrane region" description="Helical" evidence="1">
    <location>
        <begin position="102"/>
        <end position="120"/>
    </location>
</feature>
<gene>
    <name evidence="2" type="ORF">GCM10011312_13390</name>
</gene>
<keyword evidence="1" id="KW-0472">Membrane</keyword>
<keyword evidence="1" id="KW-0812">Transmembrane</keyword>
<feature type="transmembrane region" description="Helical" evidence="1">
    <location>
        <begin position="67"/>
        <end position="90"/>
    </location>
</feature>
<dbReference type="InterPro" id="IPR007163">
    <property type="entry name" value="VCA0040-like"/>
</dbReference>
<name>A0A8J2Y9U0_9FLAO</name>
<dbReference type="AlphaFoldDB" id="A0A8J2Y9U0"/>
<protein>
    <submittedName>
        <fullName evidence="2">DUF368 domain-containing protein</fullName>
    </submittedName>
</protein>
<feature type="transmembrane region" description="Helical" evidence="1">
    <location>
        <begin position="296"/>
        <end position="317"/>
    </location>
</feature>
<sequence>MKENNTVQHLFLFLKGIAMGAADVVPGVSGGTIAFISGIYEELINTIHNLNFSFFKTWKENGFKKAWISYNLKFLAILLSGILVSFISLAKLIGWLLENHPILVWSFFFGLIVASIIYVGKEVKTWNLKIILALLIVSIGSYYITLAEPMASPENNLYILFSGFIAIIAMILPGISGSFILLLLGSYEVVINTLNDLTTALFSGNWDLLWTSMIKILLFITGAIVGIKLFSGVLNWLFKNFKNLTLAVLTGFMIGALNKVWPWKEVMSWRLNSEEIKVPLLEESVLPGDFMGDPQVPSALIAMIIGFLSIFILEQIAQKKTETK</sequence>
<feature type="transmembrane region" description="Helical" evidence="1">
    <location>
        <begin position="126"/>
        <end position="145"/>
    </location>
</feature>
<reference evidence="2" key="2">
    <citation type="submission" date="2020-09" db="EMBL/GenBank/DDBJ databases">
        <authorList>
            <person name="Sun Q."/>
            <person name="Zhou Y."/>
        </authorList>
    </citation>
    <scope>NUCLEOTIDE SEQUENCE</scope>
    <source>
        <strain evidence="2">CGMCC 1.12924</strain>
    </source>
</reference>
<evidence type="ECO:0000256" key="1">
    <source>
        <dbReference type="SAM" id="Phobius"/>
    </source>
</evidence>
<proteinExistence type="predicted"/>
<dbReference type="PANTHER" id="PTHR37308">
    <property type="entry name" value="INTEGRAL MEMBRANE PROTEIN"/>
    <property type="match status" value="1"/>
</dbReference>
<keyword evidence="3" id="KW-1185">Reference proteome</keyword>